<reference evidence="1" key="1">
    <citation type="journal article" date="2020" name="Nature">
        <title>Giant virus diversity and host interactions through global metagenomics.</title>
        <authorList>
            <person name="Schulz F."/>
            <person name="Roux S."/>
            <person name="Paez-Espino D."/>
            <person name="Jungbluth S."/>
            <person name="Walsh D.A."/>
            <person name="Denef V.J."/>
            <person name="McMahon K.D."/>
            <person name="Konstantinidis K.T."/>
            <person name="Eloe-Fadrosh E.A."/>
            <person name="Kyrpides N.C."/>
            <person name="Woyke T."/>
        </authorList>
    </citation>
    <scope>NUCLEOTIDE SEQUENCE</scope>
    <source>
        <strain evidence="1">GVMAG-S-1014582-52</strain>
    </source>
</reference>
<name>A0A6C0LSW6_9ZZZZ</name>
<accession>A0A6C0LSW6</accession>
<proteinExistence type="predicted"/>
<evidence type="ECO:0000313" key="1">
    <source>
        <dbReference type="EMBL" id="QHU33098.1"/>
    </source>
</evidence>
<protein>
    <submittedName>
        <fullName evidence="1">Uncharacterized protein</fullName>
    </submittedName>
</protein>
<dbReference type="AlphaFoldDB" id="A0A6C0LSW6"/>
<sequence>MNVSSDITQNEIDITKITKHVINIDVYENNLALISPKRIIVDISTDSFVQIMFKDQTNYFLFLNYVNFLDFYLNYYVNLNIVSNGEKPLIYEEDVTVYFKGGNVMNYHFGKMISDPIIKEKFANFFKKSDFDFSVNIHTHTNNRFKIIQKYTYQLIIDFLKKTTNLFNNYFRDIMNEIYVDPKYDVSILDNFRVDSYNEEFEYVLNSIKYLLNIPRIETIIEIANEFFKIYPINHIPFIKNINVIKVNNSIKVIFDEHTLIFQPKHKYIFSYNYTNYELMHLNDILKKYNHCVIGKIDENNQLGLHYRYNNYLEKSKYHAVLLYPYYKLLIKTRNDHEFMYSNLINDIQMYNFNMLQKNNFYTKEKIQNMIDMISNNISQLNNTYYDINDKNPPCSNEIVDPLAFNKYTIMKDIVTIIIPNSQSDFINYNEIDNPDGTVQIKYSEQKNEKNDNENIHYISVNYLIKDILGNHVTLDFDLFRIKFNLITTNSVLKNGKLAPKFKIPSEFIDVSVVSISSNQFYENKHKFIMPISLPDIKLPAISVKSHSYVYFINDLIRILFIDGNFLPWSKQKFEKRLKRLILFVYLYDLKNKVNLSKDIFHYVKLIKSSLVENVNSKELDKLTENIFIDSYREYNNIHDLVHIDPKYKIVAPFIKLFFVVYKLLSSKNTLIIINYYRQYIKYAPIENISNMKDDFIKFLDLIISIYKDLYFD</sequence>
<dbReference type="EMBL" id="MN740556">
    <property type="protein sequence ID" value="QHU33098.1"/>
    <property type="molecule type" value="Genomic_DNA"/>
</dbReference>
<organism evidence="1">
    <name type="scientific">viral metagenome</name>
    <dbReference type="NCBI Taxonomy" id="1070528"/>
    <lineage>
        <taxon>unclassified sequences</taxon>
        <taxon>metagenomes</taxon>
        <taxon>organismal metagenomes</taxon>
    </lineage>
</organism>